<dbReference type="InterPro" id="IPR007865">
    <property type="entry name" value="Aminopep_P_N"/>
</dbReference>
<keyword evidence="5" id="KW-0645">Protease</keyword>
<evidence type="ECO:0000256" key="10">
    <source>
        <dbReference type="ARBA" id="ARBA00069363"/>
    </source>
</evidence>
<evidence type="ECO:0000256" key="9">
    <source>
        <dbReference type="ARBA" id="ARBA00023211"/>
    </source>
</evidence>
<dbReference type="CDD" id="cd01087">
    <property type="entry name" value="Prolidase"/>
    <property type="match status" value="1"/>
</dbReference>
<name>A0A451D8U8_9GAMM</name>
<keyword evidence="14" id="KW-0031">Aminopeptidase</keyword>
<feature type="domain" description="Aminopeptidase P N-terminal" evidence="13">
    <location>
        <begin position="1"/>
        <end position="135"/>
    </location>
</feature>
<evidence type="ECO:0000256" key="4">
    <source>
        <dbReference type="ARBA" id="ARBA00012574"/>
    </source>
</evidence>
<dbReference type="SMART" id="SM01011">
    <property type="entry name" value="AMP_N"/>
    <property type="match status" value="1"/>
</dbReference>
<evidence type="ECO:0000259" key="13">
    <source>
        <dbReference type="SMART" id="SM01011"/>
    </source>
</evidence>
<gene>
    <name evidence="14" type="primary">pepP</name>
    <name evidence="14" type="ORF">ERCICURV3402_634</name>
</gene>
<comment type="similarity">
    <text evidence="3">Belongs to the peptidase M24B family.</text>
</comment>
<evidence type="ECO:0000313" key="14">
    <source>
        <dbReference type="EMBL" id="VFP82269.1"/>
    </source>
</evidence>
<comment type="cofactor">
    <cofactor evidence="2">
        <name>Mn(2+)</name>
        <dbReference type="ChEBI" id="CHEBI:29035"/>
    </cofactor>
</comment>
<dbReference type="Pfam" id="PF05195">
    <property type="entry name" value="AMP_N"/>
    <property type="match status" value="1"/>
</dbReference>
<keyword evidence="9" id="KW-0464">Manganese</keyword>
<dbReference type="GO" id="GO:0070006">
    <property type="term" value="F:metalloaminopeptidase activity"/>
    <property type="evidence" value="ECO:0007669"/>
    <property type="project" value="InterPro"/>
</dbReference>
<comment type="catalytic activity">
    <reaction evidence="1">
        <text>Release of any N-terminal amino acid, including proline, that is linked to proline, even from a dipeptide or tripeptide.</text>
        <dbReference type="EC" id="3.4.11.9"/>
    </reaction>
</comment>
<dbReference type="PANTHER" id="PTHR43226">
    <property type="entry name" value="XAA-PRO AMINOPEPTIDASE 3"/>
    <property type="match status" value="1"/>
</dbReference>
<dbReference type="InterPro" id="IPR036005">
    <property type="entry name" value="Creatinase/aminopeptidase-like"/>
</dbReference>
<dbReference type="GO" id="GO:0006508">
    <property type="term" value="P:proteolysis"/>
    <property type="evidence" value="ECO:0007669"/>
    <property type="project" value="UniProtKB-KW"/>
</dbReference>
<dbReference type="Pfam" id="PF00557">
    <property type="entry name" value="Peptidase_M24"/>
    <property type="match status" value="1"/>
</dbReference>
<evidence type="ECO:0000256" key="11">
    <source>
        <dbReference type="ARBA" id="ARBA00075356"/>
    </source>
</evidence>
<dbReference type="EMBL" id="LR217713">
    <property type="protein sequence ID" value="VFP82269.1"/>
    <property type="molecule type" value="Genomic_DNA"/>
</dbReference>
<dbReference type="SUPFAM" id="SSF53092">
    <property type="entry name" value="Creatinase/prolidase N-terminal domain"/>
    <property type="match status" value="1"/>
</dbReference>
<dbReference type="GO" id="GO:0005829">
    <property type="term" value="C:cytosol"/>
    <property type="evidence" value="ECO:0007669"/>
    <property type="project" value="TreeGrafter"/>
</dbReference>
<evidence type="ECO:0000256" key="7">
    <source>
        <dbReference type="ARBA" id="ARBA00022801"/>
    </source>
</evidence>
<dbReference type="NCBIfam" id="NF008131">
    <property type="entry name" value="PRK10879.1"/>
    <property type="match status" value="1"/>
</dbReference>
<evidence type="ECO:0000256" key="8">
    <source>
        <dbReference type="ARBA" id="ARBA00023049"/>
    </source>
</evidence>
<keyword evidence="7 14" id="KW-0378">Hydrolase</keyword>
<dbReference type="InterPro" id="IPR029149">
    <property type="entry name" value="Creatin/AminoP/Spt16_N"/>
</dbReference>
<dbReference type="Gene3D" id="3.40.350.10">
    <property type="entry name" value="Creatinase/prolidase N-terminal domain"/>
    <property type="match status" value="1"/>
</dbReference>
<keyword evidence="6" id="KW-0479">Metal-binding</keyword>
<evidence type="ECO:0000256" key="5">
    <source>
        <dbReference type="ARBA" id="ARBA00022670"/>
    </source>
</evidence>
<reference evidence="14 15" key="1">
    <citation type="submission" date="2019-02" db="EMBL/GenBank/DDBJ databases">
        <authorList>
            <person name="Manzano-Marin A."/>
            <person name="Manzano-Marin A."/>
        </authorList>
    </citation>
    <scope>NUCLEOTIDE SEQUENCE [LARGE SCALE GENOMIC DNA]</scope>
    <source>
        <strain evidence="14 15">ErCicurvipes</strain>
    </source>
</reference>
<evidence type="ECO:0000256" key="12">
    <source>
        <dbReference type="ARBA" id="ARBA00081411"/>
    </source>
</evidence>
<evidence type="ECO:0000313" key="15">
    <source>
        <dbReference type="Proteomes" id="UP000294441"/>
    </source>
</evidence>
<dbReference type="GeneID" id="66304907"/>
<evidence type="ECO:0000256" key="6">
    <source>
        <dbReference type="ARBA" id="ARBA00022723"/>
    </source>
</evidence>
<dbReference type="Gene3D" id="3.90.230.10">
    <property type="entry name" value="Creatinase/methionine aminopeptidase superfamily"/>
    <property type="match status" value="1"/>
</dbReference>
<dbReference type="PANTHER" id="PTHR43226:SF4">
    <property type="entry name" value="XAA-PRO AMINOPEPTIDASE 3"/>
    <property type="match status" value="1"/>
</dbReference>
<dbReference type="EC" id="3.4.11.9" evidence="4"/>
<dbReference type="GO" id="GO:0030145">
    <property type="term" value="F:manganese ion binding"/>
    <property type="evidence" value="ECO:0007669"/>
    <property type="project" value="InterPro"/>
</dbReference>
<dbReference type="SUPFAM" id="SSF55920">
    <property type="entry name" value="Creatinase/aminopeptidase"/>
    <property type="match status" value="1"/>
</dbReference>
<dbReference type="FunFam" id="3.90.230.10:FF:000002">
    <property type="entry name" value="Xaa-Pro aminopeptidase 3"/>
    <property type="match status" value="1"/>
</dbReference>
<proteinExistence type="inferred from homology"/>
<accession>A0A451D8U8</accession>
<dbReference type="AlphaFoldDB" id="A0A451D8U8"/>
<dbReference type="Proteomes" id="UP000294441">
    <property type="component" value="Chromosome 1"/>
</dbReference>
<evidence type="ECO:0000256" key="1">
    <source>
        <dbReference type="ARBA" id="ARBA00001424"/>
    </source>
</evidence>
<evidence type="ECO:0000256" key="2">
    <source>
        <dbReference type="ARBA" id="ARBA00001936"/>
    </source>
</evidence>
<sequence>MIEKEFLCRRLALLKKMEPSSIILIFSAPVAIRNNDNPYPYRQNSDFWYLTGFNEPEAMFGLIKNSDNCYKSLLFNRSHNRQAQIWGQNYIGQESARMQLAVDYAFPWESINDHLHLFLDGLKTIYHVEKQYYFSDQIIFTALEKLRINQKKTLSVPKILLDWRPLVHELRLIKSSSEITLLRKAGLISALGHMRALKKLFHGIHEYQIEGEIQYEFNHHGARWTAYNTIIASGENSCILHYTDNNKLIKNGQLVLIDAGCEFQGYASDISRTFPVNGKFNAPQRFIYTTVLNALNLALKLYQPGTNIYTVTKTIIAFLVHRLVQLKIMQGDVQQLIKDKAIEQFFMHKLSHWIGLDVHDSNYYSQDDRRILQPGMVLTIEPGLYITTDSNVPSEYRGIGVRIEDTILITKNGNENLTSTAIKKINEIESFMVKRKSL</sequence>
<dbReference type="InterPro" id="IPR000994">
    <property type="entry name" value="Pept_M24"/>
</dbReference>
<protein>
    <recommendedName>
        <fullName evidence="10">Xaa-Pro aminopeptidase</fullName>
        <ecNumber evidence="4">3.4.11.9</ecNumber>
    </recommendedName>
    <alternativeName>
        <fullName evidence="11">Aminopeptidase P II</fullName>
    </alternativeName>
    <alternativeName>
        <fullName evidence="12">X-Pro aminopeptidase</fullName>
    </alternativeName>
</protein>
<organism evidence="14 15">
    <name type="scientific">Candidatus Erwinia haradaeae</name>
    <dbReference type="NCBI Taxonomy" id="1922217"/>
    <lineage>
        <taxon>Bacteria</taxon>
        <taxon>Pseudomonadati</taxon>
        <taxon>Pseudomonadota</taxon>
        <taxon>Gammaproteobacteria</taxon>
        <taxon>Enterobacterales</taxon>
        <taxon>Erwiniaceae</taxon>
        <taxon>Erwinia</taxon>
    </lineage>
</organism>
<dbReference type="InterPro" id="IPR052433">
    <property type="entry name" value="X-Pro_dipept-like"/>
</dbReference>
<dbReference type="RefSeq" id="WP_157992853.1">
    <property type="nucleotide sequence ID" value="NZ_LR217713.1"/>
</dbReference>
<keyword evidence="8" id="KW-0482">Metalloprotease</keyword>
<dbReference type="OrthoDB" id="9806388at2"/>
<evidence type="ECO:0000256" key="3">
    <source>
        <dbReference type="ARBA" id="ARBA00008766"/>
    </source>
</evidence>